<dbReference type="Pfam" id="PF13614">
    <property type="entry name" value="AAA_31"/>
    <property type="match status" value="1"/>
</dbReference>
<dbReference type="PANTHER" id="PTHR32309">
    <property type="entry name" value="TYROSINE-PROTEIN KINASE"/>
    <property type="match status" value="1"/>
</dbReference>
<feature type="coiled-coil region" evidence="16">
    <location>
        <begin position="220"/>
        <end position="287"/>
    </location>
</feature>
<evidence type="ECO:0000256" key="8">
    <source>
        <dbReference type="ARBA" id="ARBA00022692"/>
    </source>
</evidence>
<comment type="catalytic activity">
    <reaction evidence="15">
        <text>L-tyrosyl-[protein] + ATP = O-phospho-L-tyrosyl-[protein] + ADP + H(+)</text>
        <dbReference type="Rhea" id="RHEA:10596"/>
        <dbReference type="Rhea" id="RHEA-COMP:10136"/>
        <dbReference type="Rhea" id="RHEA-COMP:20101"/>
        <dbReference type="ChEBI" id="CHEBI:15378"/>
        <dbReference type="ChEBI" id="CHEBI:30616"/>
        <dbReference type="ChEBI" id="CHEBI:46858"/>
        <dbReference type="ChEBI" id="CHEBI:61978"/>
        <dbReference type="ChEBI" id="CHEBI:456216"/>
        <dbReference type="EC" id="2.7.10.2"/>
    </reaction>
</comment>
<evidence type="ECO:0000256" key="7">
    <source>
        <dbReference type="ARBA" id="ARBA00022679"/>
    </source>
</evidence>
<dbReference type="GO" id="GO:0004715">
    <property type="term" value="F:non-membrane spanning protein tyrosine kinase activity"/>
    <property type="evidence" value="ECO:0007669"/>
    <property type="project" value="UniProtKB-EC"/>
</dbReference>
<evidence type="ECO:0000256" key="9">
    <source>
        <dbReference type="ARBA" id="ARBA00022741"/>
    </source>
</evidence>
<dbReference type="InterPro" id="IPR003856">
    <property type="entry name" value="LPS_length_determ_N"/>
</dbReference>
<dbReference type="GO" id="GO:0005886">
    <property type="term" value="C:plasma membrane"/>
    <property type="evidence" value="ECO:0007669"/>
    <property type="project" value="UniProtKB-SubCell"/>
</dbReference>
<accession>A0A4S3MDH7</accession>
<dbReference type="InterPro" id="IPR050445">
    <property type="entry name" value="Bact_polysacc_biosynth/exp"/>
</dbReference>
<name>A0A4S3MDH7_9RHOB</name>
<keyword evidence="7 21" id="KW-0808">Transferase</keyword>
<feature type="coiled-coil region" evidence="16">
    <location>
        <begin position="341"/>
        <end position="375"/>
    </location>
</feature>
<organism evidence="21 22">
    <name type="scientific">Thalassobius vesicularis</name>
    <dbReference type="NCBI Taxonomy" id="1294297"/>
    <lineage>
        <taxon>Bacteria</taxon>
        <taxon>Pseudomonadati</taxon>
        <taxon>Pseudomonadota</taxon>
        <taxon>Alphaproteobacteria</taxon>
        <taxon>Rhodobacterales</taxon>
        <taxon>Roseobacteraceae</taxon>
        <taxon>Thalassovita</taxon>
    </lineage>
</organism>
<dbReference type="AlphaFoldDB" id="A0A4S3MDH7"/>
<keyword evidence="16" id="KW-0175">Coiled coil</keyword>
<evidence type="ECO:0000259" key="19">
    <source>
        <dbReference type="Pfam" id="PF13614"/>
    </source>
</evidence>
<keyword evidence="12 17" id="KW-1133">Transmembrane helix</keyword>
<comment type="subcellular location">
    <subcellularLocation>
        <location evidence="1">Cell inner membrane</location>
        <topology evidence="1">Multi-pass membrane protein</topology>
    </subcellularLocation>
</comment>
<evidence type="ECO:0000256" key="13">
    <source>
        <dbReference type="ARBA" id="ARBA00023136"/>
    </source>
</evidence>
<dbReference type="InterPro" id="IPR027417">
    <property type="entry name" value="P-loop_NTPase"/>
</dbReference>
<keyword evidence="8 17" id="KW-0812">Transmembrane</keyword>
<protein>
    <recommendedName>
        <fullName evidence="4">non-specific protein-tyrosine kinase</fullName>
        <ecNumber evidence="4">2.7.10.2</ecNumber>
    </recommendedName>
</protein>
<keyword evidence="9" id="KW-0547">Nucleotide-binding</keyword>
<evidence type="ECO:0000256" key="6">
    <source>
        <dbReference type="ARBA" id="ARBA00022519"/>
    </source>
</evidence>
<evidence type="ECO:0000256" key="5">
    <source>
        <dbReference type="ARBA" id="ARBA00022475"/>
    </source>
</evidence>
<dbReference type="Gene3D" id="3.40.50.300">
    <property type="entry name" value="P-loop containing nucleotide triphosphate hydrolases"/>
    <property type="match status" value="1"/>
</dbReference>
<dbReference type="NCBIfam" id="TIGR01007">
    <property type="entry name" value="eps_fam"/>
    <property type="match status" value="1"/>
</dbReference>
<dbReference type="RefSeq" id="WP_136337694.1">
    <property type="nucleotide sequence ID" value="NZ_SSMD01000001.1"/>
</dbReference>
<evidence type="ECO:0000256" key="2">
    <source>
        <dbReference type="ARBA" id="ARBA00007316"/>
    </source>
</evidence>
<keyword evidence="13 17" id="KW-0472">Membrane</keyword>
<evidence type="ECO:0000256" key="3">
    <source>
        <dbReference type="ARBA" id="ARBA00008883"/>
    </source>
</evidence>
<evidence type="ECO:0000313" key="22">
    <source>
        <dbReference type="Proteomes" id="UP000306113"/>
    </source>
</evidence>
<feature type="domain" description="Tyrosine-protein kinase G-rich" evidence="20">
    <location>
        <begin position="378"/>
        <end position="454"/>
    </location>
</feature>
<feature type="domain" description="AAA" evidence="19">
    <location>
        <begin position="533"/>
        <end position="663"/>
    </location>
</feature>
<keyword evidence="6" id="KW-0997">Cell inner membrane</keyword>
<evidence type="ECO:0000256" key="15">
    <source>
        <dbReference type="ARBA" id="ARBA00051245"/>
    </source>
</evidence>
<evidence type="ECO:0000256" key="12">
    <source>
        <dbReference type="ARBA" id="ARBA00022989"/>
    </source>
</evidence>
<dbReference type="CDD" id="cd05387">
    <property type="entry name" value="BY-kinase"/>
    <property type="match status" value="1"/>
</dbReference>
<evidence type="ECO:0000256" key="4">
    <source>
        <dbReference type="ARBA" id="ARBA00011903"/>
    </source>
</evidence>
<evidence type="ECO:0000256" key="10">
    <source>
        <dbReference type="ARBA" id="ARBA00022777"/>
    </source>
</evidence>
<dbReference type="SUPFAM" id="SSF52540">
    <property type="entry name" value="P-loop containing nucleoside triphosphate hydrolases"/>
    <property type="match status" value="1"/>
</dbReference>
<feature type="domain" description="Polysaccharide chain length determinant N-terminal" evidence="18">
    <location>
        <begin position="24"/>
        <end position="116"/>
    </location>
</feature>
<comment type="caution">
    <text evidence="21">The sequence shown here is derived from an EMBL/GenBank/DDBJ whole genome shotgun (WGS) entry which is preliminary data.</text>
</comment>
<dbReference type="Pfam" id="PF02706">
    <property type="entry name" value="Wzz"/>
    <property type="match status" value="1"/>
</dbReference>
<evidence type="ECO:0000256" key="11">
    <source>
        <dbReference type="ARBA" id="ARBA00022840"/>
    </source>
</evidence>
<evidence type="ECO:0000256" key="17">
    <source>
        <dbReference type="SAM" id="Phobius"/>
    </source>
</evidence>
<dbReference type="EMBL" id="SSMD01000001">
    <property type="protein sequence ID" value="THD76750.1"/>
    <property type="molecule type" value="Genomic_DNA"/>
</dbReference>
<evidence type="ECO:0000256" key="16">
    <source>
        <dbReference type="SAM" id="Coils"/>
    </source>
</evidence>
<dbReference type="EC" id="2.7.10.2" evidence="4"/>
<keyword evidence="5" id="KW-1003">Cell membrane</keyword>
<proteinExistence type="inferred from homology"/>
<dbReference type="Proteomes" id="UP000306113">
    <property type="component" value="Unassembled WGS sequence"/>
</dbReference>
<keyword evidence="11" id="KW-0067">ATP-binding</keyword>
<feature type="transmembrane region" description="Helical" evidence="17">
    <location>
        <begin position="39"/>
        <end position="57"/>
    </location>
</feature>
<gene>
    <name evidence="21" type="ORF">E7681_02605</name>
</gene>
<evidence type="ECO:0000313" key="21">
    <source>
        <dbReference type="EMBL" id="THD76750.1"/>
    </source>
</evidence>
<keyword evidence="22" id="KW-1185">Reference proteome</keyword>
<dbReference type="Pfam" id="PF13807">
    <property type="entry name" value="GNVR"/>
    <property type="match status" value="1"/>
</dbReference>
<dbReference type="InterPro" id="IPR032807">
    <property type="entry name" value="GNVR"/>
</dbReference>
<dbReference type="OrthoDB" id="230260at2"/>
<dbReference type="PANTHER" id="PTHR32309:SF13">
    <property type="entry name" value="FERRIC ENTEROBACTIN TRANSPORT PROTEIN FEPE"/>
    <property type="match status" value="1"/>
</dbReference>
<dbReference type="InterPro" id="IPR025669">
    <property type="entry name" value="AAA_dom"/>
</dbReference>
<evidence type="ECO:0000256" key="1">
    <source>
        <dbReference type="ARBA" id="ARBA00004429"/>
    </source>
</evidence>
<feature type="transmembrane region" description="Helical" evidence="17">
    <location>
        <begin position="432"/>
        <end position="451"/>
    </location>
</feature>
<comment type="similarity">
    <text evidence="3">Belongs to the etk/wzc family.</text>
</comment>
<sequence length="719" mass="78988">MAQSVHRDPASTAGQSHRKQDDEGLDLLHLLSTLWQGKWFIAGCVAVALLIAGYYAFRVAVPRYSATANLALQMRSQLVNEVDNAAATIAPEFSAMYTELEVITSRRIIEETVRKLELTKDPEFNPLLREPPALSVEGMKRGLRALIGSDLPSAPENLITDDEAAFSATVSAVRGAVAADTKRYTYIFNITATSEDPRKSALIANSVAETYIENQIAVKYEAVEQAISWLSERVVALESELKDKEDAIKALRSETDLINADTLEALNRQAKDNRDRLQETRISATEAHARLGRLLAMRDAADLDTLTKTLNDPTLTRLLAEVKAGTENGRHLYDSRLELLLTRARTAAERLDAQAGALEQALERLQTQIATQADDLTKLVQMERDAQATSVLYDTFLSRLKETTVQRGLQQADVRVISEATRGRYVEPRKSMILGIAMVLGAVLGTMVILLRQFLFKGFRTADELSKFSGVAVLGQIPRIPIKSRSELIPYLVDKPTSAAAEAVRNLRTSILLSDLDNPPKVIMSTSSIPAEGKTTQAIALAHNLSGLGKRVLLVEGDIRRRTFTKYFTKASPHGVLSVLAGSVPLADAVVHDDLVNADVLMGEKTNVNAADVFSSETFHAFVRDARQHYDFIIIDTPPVLVVPDARVIAQSVDAVVFSVSWDSTTKAQVAEGLEQFRIVNQKVTGLVLSQIDPVRMKRYGYGGKYGAYSQYGNAYYGL</sequence>
<evidence type="ECO:0000256" key="14">
    <source>
        <dbReference type="ARBA" id="ARBA00023137"/>
    </source>
</evidence>
<evidence type="ECO:0000259" key="20">
    <source>
        <dbReference type="Pfam" id="PF13807"/>
    </source>
</evidence>
<dbReference type="GO" id="GO:0005524">
    <property type="term" value="F:ATP binding"/>
    <property type="evidence" value="ECO:0007669"/>
    <property type="project" value="UniProtKB-KW"/>
</dbReference>
<dbReference type="InterPro" id="IPR005702">
    <property type="entry name" value="Wzc-like_C"/>
</dbReference>
<keyword evidence="10 21" id="KW-0418">Kinase</keyword>
<keyword evidence="14" id="KW-0829">Tyrosine-protein kinase</keyword>
<comment type="similarity">
    <text evidence="2">Belongs to the CpsD/CapB family.</text>
</comment>
<reference evidence="21 22" key="1">
    <citation type="submission" date="2019-04" db="EMBL/GenBank/DDBJ databases">
        <title>Draft genome sequence of Youngimonas vesicularis.</title>
        <authorList>
            <person name="Hameed A."/>
        </authorList>
    </citation>
    <scope>NUCLEOTIDE SEQUENCE [LARGE SCALE GENOMIC DNA]</scope>
    <source>
        <strain evidence="21 22">CC-AMW-E</strain>
    </source>
</reference>
<evidence type="ECO:0000259" key="18">
    <source>
        <dbReference type="Pfam" id="PF02706"/>
    </source>
</evidence>